<evidence type="ECO:0000313" key="2">
    <source>
        <dbReference type="EMBL" id="RPJ90621.1"/>
    </source>
</evidence>
<name>A0A424WBS7_ALCXX</name>
<evidence type="ECO:0000313" key="3">
    <source>
        <dbReference type="Proteomes" id="UP000285324"/>
    </source>
</evidence>
<keyword evidence="1" id="KW-0812">Transmembrane</keyword>
<feature type="transmembrane region" description="Helical" evidence="1">
    <location>
        <begin position="27"/>
        <end position="49"/>
    </location>
</feature>
<feature type="transmembrane region" description="Helical" evidence="1">
    <location>
        <begin position="139"/>
        <end position="159"/>
    </location>
</feature>
<feature type="transmembrane region" description="Helical" evidence="1">
    <location>
        <begin position="61"/>
        <end position="88"/>
    </location>
</feature>
<evidence type="ECO:0000256" key="1">
    <source>
        <dbReference type="SAM" id="Phobius"/>
    </source>
</evidence>
<gene>
    <name evidence="2" type="ORF">DY367_16645</name>
</gene>
<dbReference type="EMBL" id="QVXO01000024">
    <property type="protein sequence ID" value="RPJ90621.1"/>
    <property type="molecule type" value="Genomic_DNA"/>
</dbReference>
<keyword evidence="1" id="KW-0472">Membrane</keyword>
<feature type="transmembrane region" description="Helical" evidence="1">
    <location>
        <begin position="100"/>
        <end position="118"/>
    </location>
</feature>
<proteinExistence type="predicted"/>
<accession>A0A424WBS7</accession>
<dbReference type="Proteomes" id="UP000285324">
    <property type="component" value="Unassembled WGS sequence"/>
</dbReference>
<dbReference type="RefSeq" id="WP_118933065.1">
    <property type="nucleotide sequence ID" value="NZ_CP061008.1"/>
</dbReference>
<protein>
    <submittedName>
        <fullName evidence="2">DUF2214 domain-containing protein</fullName>
    </submittedName>
</protein>
<keyword evidence="1" id="KW-1133">Transmembrane helix</keyword>
<dbReference type="OrthoDB" id="8537176at2"/>
<dbReference type="AlphaFoldDB" id="A0A424WBS7"/>
<organism evidence="2 3">
    <name type="scientific">Alcaligenes xylosoxydans xylosoxydans</name>
    <name type="common">Achromobacter xylosoxidans</name>
    <dbReference type="NCBI Taxonomy" id="85698"/>
    <lineage>
        <taxon>Bacteria</taxon>
        <taxon>Pseudomonadati</taxon>
        <taxon>Pseudomonadota</taxon>
        <taxon>Betaproteobacteria</taxon>
        <taxon>Burkholderiales</taxon>
        <taxon>Alcaligenaceae</taxon>
        <taxon>Achromobacter</taxon>
    </lineage>
</organism>
<reference evidence="2 3" key="1">
    <citation type="submission" date="2018-08" db="EMBL/GenBank/DDBJ databases">
        <title>Achromobacter xylosoxidans Genome sequencing and assembly.</title>
        <authorList>
            <person name="Wang R."/>
            <person name="Rensing C."/>
            <person name="Li Y."/>
        </authorList>
    </citation>
    <scope>NUCLEOTIDE SEQUENCE [LARGE SCALE GENOMIC DNA]</scope>
    <source>
        <strain evidence="2 3">GD003A</strain>
    </source>
</reference>
<comment type="caution">
    <text evidence="2">The sequence shown here is derived from an EMBL/GenBank/DDBJ whole genome shotgun (WGS) entry which is preliminary data.</text>
</comment>
<sequence length="162" mass="17163">MPELLRLALEQLETLPPSIWLRRWSTLYLLVNAAHIGAIGLLIGSIVPLDLRLLGLLKPGPLAVLAPVFARTAAAGLALAVLTGAMLFSVQPLEYLANPAFGIKMGLLATAAANAVLARRSKAWQTVQGEGRATGAMRVRAGASLFLWLACLVAGRWIGFLS</sequence>